<protein>
    <submittedName>
        <fullName evidence="1">Uncharacterized protein</fullName>
    </submittedName>
</protein>
<proteinExistence type="predicted"/>
<reference evidence="1" key="1">
    <citation type="submission" date="2020-10" db="EMBL/GenBank/DDBJ databases">
        <title>Connecting structure to function with the recovery of over 1000 high-quality activated sludge metagenome-assembled genomes encoding full-length rRNA genes using long-read sequencing.</title>
        <authorList>
            <person name="Singleton C.M."/>
            <person name="Petriglieri F."/>
            <person name="Kristensen J.M."/>
            <person name="Kirkegaard R.H."/>
            <person name="Michaelsen T.Y."/>
            <person name="Andersen M.H."/>
            <person name="Karst S.M."/>
            <person name="Dueholm M.S."/>
            <person name="Nielsen P.H."/>
            <person name="Albertsen M."/>
        </authorList>
    </citation>
    <scope>NUCLEOTIDE SEQUENCE</scope>
    <source>
        <strain evidence="1">Hirt_18-Q3-R61-65_BATAC.395</strain>
    </source>
</reference>
<sequence>MLAPLENRSVLTVRGCDEECAVEKEVQELRRALRTSRLRLRHSALQGTRQVMTLQAELAHLQAKCERQEVQIARYASGSVVVDLGRKLMALSDANARLIDDSRRAVMLERVLGVSDAELRRVSRERDALAEQLVHCLNHPLLNLGAGVCR</sequence>
<accession>A0A9D7K3B0</accession>
<gene>
    <name evidence="1" type="ORF">IPL58_13445</name>
</gene>
<dbReference type="AlphaFoldDB" id="A0A9D7K3B0"/>
<dbReference type="Proteomes" id="UP000886689">
    <property type="component" value="Unassembled WGS sequence"/>
</dbReference>
<comment type="caution">
    <text evidence="1">The sequence shown here is derived from an EMBL/GenBank/DDBJ whole genome shotgun (WGS) entry which is preliminary data.</text>
</comment>
<organism evidence="1 2">
    <name type="scientific">Candidatus Proximibacter danicus</name>
    <dbReference type="NCBI Taxonomy" id="2954365"/>
    <lineage>
        <taxon>Bacteria</taxon>
        <taxon>Pseudomonadati</taxon>
        <taxon>Pseudomonadota</taxon>
        <taxon>Betaproteobacteria</taxon>
        <taxon>Candidatus Proximibacter</taxon>
    </lineage>
</organism>
<dbReference type="EMBL" id="JADJUC010000020">
    <property type="protein sequence ID" value="MBK8524971.1"/>
    <property type="molecule type" value="Genomic_DNA"/>
</dbReference>
<evidence type="ECO:0000313" key="2">
    <source>
        <dbReference type="Proteomes" id="UP000886689"/>
    </source>
</evidence>
<name>A0A9D7K3B0_9PROT</name>
<evidence type="ECO:0000313" key="1">
    <source>
        <dbReference type="EMBL" id="MBK8524971.1"/>
    </source>
</evidence>